<gene>
    <name evidence="1" type="ORF">BSZ32_02035</name>
</gene>
<keyword evidence="2" id="KW-1185">Reference proteome</keyword>
<dbReference type="Pfam" id="PF18982">
    <property type="entry name" value="JetA"/>
    <property type="match status" value="1"/>
</dbReference>
<dbReference type="InterPro" id="IPR043773">
    <property type="entry name" value="JetA"/>
</dbReference>
<evidence type="ECO:0000313" key="2">
    <source>
        <dbReference type="Proteomes" id="UP000239907"/>
    </source>
</evidence>
<dbReference type="OrthoDB" id="182639at2"/>
<proteinExistence type="predicted"/>
<comment type="caution">
    <text evidence="1">The sequence shown here is derived from an EMBL/GenBank/DDBJ whole genome shotgun (WGS) entry which is preliminary data.</text>
</comment>
<dbReference type="Proteomes" id="UP000239907">
    <property type="component" value="Unassembled WGS sequence"/>
</dbReference>
<dbReference type="AlphaFoldDB" id="A0A2S7TZ42"/>
<sequence length="476" mass="54864">MSLSQQIFRDTPSRFFAVLTWRYGRLYIDALDKIESIQRHRHGVGLTRPELIQVCDDIIVGGIENIDLPEDLDEELSRITAAEMLRQMLQSEWLEEPKRSDYQRVYYLDSRAELLLECLRRMAYPEQVTFTDKLHLVCSRIMDKDAFDKHPLSDLEACTDNLRYGLQELRSMQQGMARLTQRQLKSDSIKENLRVLYDDFSENIGQRAYKSLIDLDIPVRIPLAREQLNVIHSNPTVIAKMELELQKRHPELTDKEVASRVQTSLADTASMLDSVEPQAEAVDRRAADFARRSFARFRYLQEVSSGRRSEVRELFERVNERYAECKLNALPEELELPSLKIPAVSLLAGIDSLFKPRTTRAKGEPLPLNDFYDDDDSFYALEEMSKNINSSLTTLRANRFFQNLNVGSEGLASKDIPTDVDQWLLNTVGLLLHSDTLASEYEINTPRDETTHAPLPQPDLVDEMLLDQFTIHPKAR</sequence>
<reference evidence="1 2" key="1">
    <citation type="submission" date="2016-12" db="EMBL/GenBank/DDBJ databases">
        <title>Study of bacterial adaptation to deep sea.</title>
        <authorList>
            <person name="Song J."/>
            <person name="Yoshizawa S."/>
            <person name="Kogure K."/>
        </authorList>
    </citation>
    <scope>NUCLEOTIDE SEQUENCE [LARGE SCALE GENOMIC DNA]</scope>
    <source>
        <strain evidence="1 2">SAORIC-165</strain>
    </source>
</reference>
<accession>A0A2S7TZ42</accession>
<evidence type="ECO:0000313" key="1">
    <source>
        <dbReference type="EMBL" id="PQJ27394.1"/>
    </source>
</evidence>
<dbReference type="RefSeq" id="WP_105041877.1">
    <property type="nucleotide sequence ID" value="NZ_MQWA01000001.1"/>
</dbReference>
<protein>
    <submittedName>
        <fullName evidence="1">Uncharacterized protein</fullName>
    </submittedName>
</protein>
<name>A0A2S7TZ42_9BACT</name>
<organism evidence="1 2">
    <name type="scientific">Rubritalea profundi</name>
    <dbReference type="NCBI Taxonomy" id="1658618"/>
    <lineage>
        <taxon>Bacteria</taxon>
        <taxon>Pseudomonadati</taxon>
        <taxon>Verrucomicrobiota</taxon>
        <taxon>Verrucomicrobiia</taxon>
        <taxon>Verrucomicrobiales</taxon>
        <taxon>Rubritaleaceae</taxon>
        <taxon>Rubritalea</taxon>
    </lineage>
</organism>
<dbReference type="EMBL" id="MQWA01000001">
    <property type="protein sequence ID" value="PQJ27394.1"/>
    <property type="molecule type" value="Genomic_DNA"/>
</dbReference>